<name>A0A915IHY2_ROMCU</name>
<sequence length="70" mass="7911">MKKTRPARLPYNKRANAGEISTFSVLKYSSAIKVLQDPTVSIEMSAFCSCLNDEIFETPEFIQYSKSLLC</sequence>
<dbReference type="AlphaFoldDB" id="A0A915IHY2"/>
<proteinExistence type="predicted"/>
<protein>
    <submittedName>
        <fullName evidence="2">Uncharacterized protein</fullName>
    </submittedName>
</protein>
<keyword evidence="1" id="KW-1185">Reference proteome</keyword>
<dbReference type="WBParaSite" id="nRc.2.0.1.t13409-RA">
    <property type="protein sequence ID" value="nRc.2.0.1.t13409-RA"/>
    <property type="gene ID" value="nRc.2.0.1.g13409"/>
</dbReference>
<evidence type="ECO:0000313" key="1">
    <source>
        <dbReference type="Proteomes" id="UP000887565"/>
    </source>
</evidence>
<reference evidence="2" key="1">
    <citation type="submission" date="2022-11" db="UniProtKB">
        <authorList>
            <consortium name="WormBaseParasite"/>
        </authorList>
    </citation>
    <scope>IDENTIFICATION</scope>
</reference>
<dbReference type="Proteomes" id="UP000887565">
    <property type="component" value="Unplaced"/>
</dbReference>
<accession>A0A915IHY2</accession>
<evidence type="ECO:0000313" key="2">
    <source>
        <dbReference type="WBParaSite" id="nRc.2.0.1.t13409-RA"/>
    </source>
</evidence>
<organism evidence="1 2">
    <name type="scientific">Romanomermis culicivorax</name>
    <name type="common">Nematode worm</name>
    <dbReference type="NCBI Taxonomy" id="13658"/>
    <lineage>
        <taxon>Eukaryota</taxon>
        <taxon>Metazoa</taxon>
        <taxon>Ecdysozoa</taxon>
        <taxon>Nematoda</taxon>
        <taxon>Enoplea</taxon>
        <taxon>Dorylaimia</taxon>
        <taxon>Mermithida</taxon>
        <taxon>Mermithoidea</taxon>
        <taxon>Mermithidae</taxon>
        <taxon>Romanomermis</taxon>
    </lineage>
</organism>